<keyword evidence="8" id="KW-1185">Reference proteome</keyword>
<keyword evidence="3" id="KW-0378">Hydrolase</keyword>
<gene>
    <name evidence="7" type="ORF">DA73_0400012565</name>
</gene>
<reference evidence="7" key="1">
    <citation type="journal article" date="2015" name="Genome Announc.">
        <title>Draft Genome Sequence of Tolypothrix boutellei Strain VB521301.</title>
        <authorList>
            <person name="Chandrababunaidu M.M."/>
            <person name="Singh D."/>
            <person name="Sen D."/>
            <person name="Bhan S."/>
            <person name="Das S."/>
            <person name="Gupta A."/>
            <person name="Adhikary S.P."/>
            <person name="Tripathy S."/>
        </authorList>
    </citation>
    <scope>NUCLEOTIDE SEQUENCE</scope>
    <source>
        <strain evidence="7">VB521301</strain>
    </source>
</reference>
<evidence type="ECO:0000256" key="1">
    <source>
        <dbReference type="ARBA" id="ARBA00011073"/>
    </source>
</evidence>
<dbReference type="Gene3D" id="3.40.50.200">
    <property type="entry name" value="Peptidase S8/S53 domain"/>
    <property type="match status" value="1"/>
</dbReference>
<accession>A0A8S9T3F3</accession>
<dbReference type="GO" id="GO:0004252">
    <property type="term" value="F:serine-type endopeptidase activity"/>
    <property type="evidence" value="ECO:0007669"/>
    <property type="project" value="InterPro"/>
</dbReference>
<dbReference type="PANTHER" id="PTHR43806:SF11">
    <property type="entry name" value="CEREVISIN-RELATED"/>
    <property type="match status" value="1"/>
</dbReference>
<dbReference type="PANTHER" id="PTHR43806">
    <property type="entry name" value="PEPTIDASE S8"/>
    <property type="match status" value="1"/>
</dbReference>
<keyword evidence="4" id="KW-0720">Serine protease</keyword>
<dbReference type="InterPro" id="IPR036852">
    <property type="entry name" value="Peptidase_S8/S53_dom_sf"/>
</dbReference>
<comment type="caution">
    <text evidence="7">The sequence shown here is derived from an EMBL/GenBank/DDBJ whole genome shotgun (WGS) entry which is preliminary data.</text>
</comment>
<feature type="domain" description="Peptidase S8/S53" evidence="6">
    <location>
        <begin position="128"/>
        <end position="349"/>
    </location>
</feature>
<sequence>MKNVKLFQKTVTSGAIATTVALVGFVAKVQAATFSLPIEAAAKATGVDILRDRYGLDGTGITIGVISDSFNTSPNSFDSLGKVDNYATNIADGYLPSNIQVLQDYSDADPTITEDDPTDEGRAILQIVHAIAPGAKLAFYSGAGDVNVISQGIQALGAVGANIIVDDRGLFPQSIPDVPSNLQDLEPPDGPINQAINAVFDRGISYFSSAGNEFPNLPIYGHVNNPNALSVGAVYYGNAQFYTTRSGLTITQGQIEPFSSEGNPGSLKPDVVAPDGLPTSFNLTGEARPYDNPQFFSFFGSSVSAPYTAAVAALLLQANPNATPTEIYNALRNTAESPLSGFDSRYGYGLIRADRAILSLGVQPKPTTIPEPSAVPALLCVSVLIAGVFLQRNQQKSKTRTKSSLSLALVHSSVDQLSYKLQANVFLENYK</sequence>
<evidence type="ECO:0000256" key="5">
    <source>
        <dbReference type="PROSITE-ProRule" id="PRU01240"/>
    </source>
</evidence>
<evidence type="ECO:0000313" key="7">
    <source>
        <dbReference type="EMBL" id="KAF3886214.1"/>
    </source>
</evidence>
<proteinExistence type="inferred from homology"/>
<evidence type="ECO:0000256" key="4">
    <source>
        <dbReference type="ARBA" id="ARBA00022825"/>
    </source>
</evidence>
<dbReference type="AlphaFoldDB" id="A0A8S9T3F3"/>
<dbReference type="GO" id="GO:0006508">
    <property type="term" value="P:proteolysis"/>
    <property type="evidence" value="ECO:0007669"/>
    <property type="project" value="UniProtKB-KW"/>
</dbReference>
<dbReference type="Proteomes" id="UP000029738">
    <property type="component" value="Unassembled WGS sequence"/>
</dbReference>
<keyword evidence="2" id="KW-0645">Protease</keyword>
<evidence type="ECO:0000313" key="8">
    <source>
        <dbReference type="Proteomes" id="UP000029738"/>
    </source>
</evidence>
<dbReference type="EMBL" id="JHEG04000001">
    <property type="protein sequence ID" value="KAF3886214.1"/>
    <property type="molecule type" value="Genomic_DNA"/>
</dbReference>
<dbReference type="Pfam" id="PF00082">
    <property type="entry name" value="Peptidase_S8"/>
    <property type="match status" value="1"/>
</dbReference>
<evidence type="ECO:0000256" key="2">
    <source>
        <dbReference type="ARBA" id="ARBA00022670"/>
    </source>
</evidence>
<dbReference type="RefSeq" id="WP_038078784.1">
    <property type="nucleotide sequence ID" value="NZ_JHEG04000001.1"/>
</dbReference>
<protein>
    <submittedName>
        <fullName evidence="7">S8 family serine peptidase</fullName>
    </submittedName>
</protein>
<dbReference type="CDD" id="cd05562">
    <property type="entry name" value="Peptidases_S53_like"/>
    <property type="match status" value="1"/>
</dbReference>
<evidence type="ECO:0000259" key="6">
    <source>
        <dbReference type="Pfam" id="PF00082"/>
    </source>
</evidence>
<comment type="similarity">
    <text evidence="1 5">Belongs to the peptidase S8 family.</text>
</comment>
<reference evidence="7" key="2">
    <citation type="submission" date="2019-11" db="EMBL/GenBank/DDBJ databases">
        <title>Improved Assembly of Tolypothrix boutellei genome.</title>
        <authorList>
            <person name="Sarangi A.N."/>
            <person name="Mukherjee M."/>
            <person name="Ghosh S."/>
            <person name="Singh D."/>
            <person name="Das A."/>
            <person name="Kant S."/>
            <person name="Prusty A."/>
            <person name="Tripathy S."/>
        </authorList>
    </citation>
    <scope>NUCLEOTIDE SEQUENCE</scope>
    <source>
        <strain evidence="7">VB521301</strain>
    </source>
</reference>
<name>A0A8S9T3F3_9CYAN</name>
<comment type="caution">
    <text evidence="5">Lacks conserved residue(s) required for the propagation of feature annotation.</text>
</comment>
<organism evidence="7 8">
    <name type="scientific">Tolypothrix bouteillei VB521301</name>
    <dbReference type="NCBI Taxonomy" id="1479485"/>
    <lineage>
        <taxon>Bacteria</taxon>
        <taxon>Bacillati</taxon>
        <taxon>Cyanobacteriota</taxon>
        <taxon>Cyanophyceae</taxon>
        <taxon>Nostocales</taxon>
        <taxon>Tolypothrichaceae</taxon>
        <taxon>Tolypothrix</taxon>
    </lineage>
</organism>
<dbReference type="SUPFAM" id="SSF52743">
    <property type="entry name" value="Subtilisin-like"/>
    <property type="match status" value="1"/>
</dbReference>
<evidence type="ECO:0000256" key="3">
    <source>
        <dbReference type="ARBA" id="ARBA00022801"/>
    </source>
</evidence>
<dbReference type="InterPro" id="IPR034075">
    <property type="entry name" value="Glr3161-like_dom"/>
</dbReference>
<dbReference type="InterPro" id="IPR000209">
    <property type="entry name" value="Peptidase_S8/S53_dom"/>
</dbReference>
<dbReference type="InterPro" id="IPR050131">
    <property type="entry name" value="Peptidase_S8_subtilisin-like"/>
</dbReference>
<dbReference type="PROSITE" id="PS51892">
    <property type="entry name" value="SUBTILASE"/>
    <property type="match status" value="1"/>
</dbReference>